<organism evidence="1 2">
    <name type="scientific">Pseudonocardia alaniniphila</name>
    <dbReference type="NCBI Taxonomy" id="75291"/>
    <lineage>
        <taxon>Bacteria</taxon>
        <taxon>Bacillati</taxon>
        <taxon>Actinomycetota</taxon>
        <taxon>Actinomycetes</taxon>
        <taxon>Pseudonocardiales</taxon>
        <taxon>Pseudonocardiaceae</taxon>
        <taxon>Pseudonocardia</taxon>
    </lineage>
</organism>
<gene>
    <name evidence="1" type="ORF">MMF94_06635</name>
</gene>
<comment type="caution">
    <text evidence="1">The sequence shown here is derived from an EMBL/GenBank/DDBJ whole genome shotgun (WGS) entry which is preliminary data.</text>
</comment>
<sequence>MPKQIFVAFDVDVGAVVARLGACGGEDSPSDIARGLFACSFTMTIAGRGSMRSTTII</sequence>
<protein>
    <submittedName>
        <fullName evidence="1">Uncharacterized protein</fullName>
    </submittedName>
</protein>
<accession>A0ABS9T9Z1</accession>
<keyword evidence="2" id="KW-1185">Reference proteome</keyword>
<proteinExistence type="predicted"/>
<evidence type="ECO:0000313" key="1">
    <source>
        <dbReference type="EMBL" id="MCH6165350.1"/>
    </source>
</evidence>
<reference evidence="1 2" key="1">
    <citation type="submission" date="2022-03" db="EMBL/GenBank/DDBJ databases">
        <title>Pseudonocardia alaer sp. nov., a novel actinomycete isolated from reed forest soil.</title>
        <authorList>
            <person name="Wang L."/>
        </authorList>
    </citation>
    <scope>NUCLEOTIDE SEQUENCE [LARGE SCALE GENOMIC DNA]</scope>
    <source>
        <strain evidence="1 2">Y-16303</strain>
    </source>
</reference>
<evidence type="ECO:0000313" key="2">
    <source>
        <dbReference type="Proteomes" id="UP001299970"/>
    </source>
</evidence>
<dbReference type="Proteomes" id="UP001299970">
    <property type="component" value="Unassembled WGS sequence"/>
</dbReference>
<name>A0ABS9T9Z1_9PSEU</name>
<dbReference type="EMBL" id="JAKXMK010000004">
    <property type="protein sequence ID" value="MCH6165350.1"/>
    <property type="molecule type" value="Genomic_DNA"/>
</dbReference>
<dbReference type="RefSeq" id="WP_241035370.1">
    <property type="nucleotide sequence ID" value="NZ_BAAAJF010000023.1"/>
</dbReference>